<proteinExistence type="predicted"/>
<evidence type="ECO:0000313" key="3">
    <source>
        <dbReference type="Proteomes" id="UP000327013"/>
    </source>
</evidence>
<dbReference type="Proteomes" id="UP000327013">
    <property type="component" value="Chromosome 4"/>
</dbReference>
<feature type="compositionally biased region" description="Basic and acidic residues" evidence="1">
    <location>
        <begin position="28"/>
        <end position="39"/>
    </location>
</feature>
<accession>A0A660KQS9</accession>
<dbReference type="EMBL" id="CM017324">
    <property type="protein sequence ID" value="KAE8038101.1"/>
    <property type="molecule type" value="Genomic_DNA"/>
</dbReference>
<gene>
    <name evidence="2" type="ORF">FH972_010643</name>
</gene>
<keyword evidence="3" id="KW-1185">Reference proteome</keyword>
<sequence>METRDPTALTVYSVHAPTRQFPNLDLDDVNHRERQEDASKNGSPRRQQQHHSSIKSQTPDFLEVRLWIDTEMNFECLGYQA</sequence>
<protein>
    <submittedName>
        <fullName evidence="2">Uncharacterized protein</fullName>
    </submittedName>
</protein>
<dbReference type="AlphaFoldDB" id="A0A660KQS9"/>
<evidence type="ECO:0000256" key="1">
    <source>
        <dbReference type="SAM" id="MobiDB-lite"/>
    </source>
</evidence>
<organism evidence="2 3">
    <name type="scientific">Carpinus fangiana</name>
    <dbReference type="NCBI Taxonomy" id="176857"/>
    <lineage>
        <taxon>Eukaryota</taxon>
        <taxon>Viridiplantae</taxon>
        <taxon>Streptophyta</taxon>
        <taxon>Embryophyta</taxon>
        <taxon>Tracheophyta</taxon>
        <taxon>Spermatophyta</taxon>
        <taxon>Magnoliopsida</taxon>
        <taxon>eudicotyledons</taxon>
        <taxon>Gunneridae</taxon>
        <taxon>Pentapetalae</taxon>
        <taxon>rosids</taxon>
        <taxon>fabids</taxon>
        <taxon>Fagales</taxon>
        <taxon>Betulaceae</taxon>
        <taxon>Carpinus</taxon>
    </lineage>
</organism>
<evidence type="ECO:0000313" key="2">
    <source>
        <dbReference type="EMBL" id="KAE8038101.1"/>
    </source>
</evidence>
<reference evidence="2 3" key="1">
    <citation type="submission" date="2019-06" db="EMBL/GenBank/DDBJ databases">
        <title>A chromosomal-level reference genome of Carpinus fangiana (Coryloideae, Betulaceae).</title>
        <authorList>
            <person name="Yang X."/>
            <person name="Wang Z."/>
            <person name="Zhang L."/>
            <person name="Hao G."/>
            <person name="Liu J."/>
            <person name="Yang Y."/>
        </authorList>
    </citation>
    <scope>NUCLEOTIDE SEQUENCE [LARGE SCALE GENOMIC DNA]</scope>
    <source>
        <strain evidence="2">Cfa_2016G</strain>
        <tissue evidence="2">Leaf</tissue>
    </source>
</reference>
<name>A0A660KQS9_9ROSI</name>
<feature type="region of interest" description="Disordered" evidence="1">
    <location>
        <begin position="1"/>
        <end position="57"/>
    </location>
</feature>